<feature type="region of interest" description="Disordered" evidence="2">
    <location>
        <begin position="590"/>
        <end position="795"/>
    </location>
</feature>
<accession>A0A815D2J3</accession>
<dbReference type="GO" id="GO:0005813">
    <property type="term" value="C:centrosome"/>
    <property type="evidence" value="ECO:0007669"/>
    <property type="project" value="InterPro"/>
</dbReference>
<feature type="compositionally biased region" description="Low complexity" evidence="2">
    <location>
        <begin position="56"/>
        <end position="68"/>
    </location>
</feature>
<feature type="compositionally biased region" description="Basic and acidic residues" evidence="2">
    <location>
        <begin position="590"/>
        <end position="617"/>
    </location>
</feature>
<protein>
    <submittedName>
        <fullName evidence="3">Uncharacterized protein</fullName>
    </submittedName>
</protein>
<dbReference type="OrthoDB" id="10060523at2759"/>
<comment type="caution">
    <text evidence="3">The sequence shown here is derived from an EMBL/GenBank/DDBJ whole genome shotgun (WGS) entry which is preliminary data.</text>
</comment>
<feature type="region of interest" description="Disordered" evidence="2">
    <location>
        <begin position="128"/>
        <end position="154"/>
    </location>
</feature>
<evidence type="ECO:0000313" key="5">
    <source>
        <dbReference type="Proteomes" id="UP000663829"/>
    </source>
</evidence>
<evidence type="ECO:0000313" key="4">
    <source>
        <dbReference type="EMBL" id="CAF4100446.1"/>
    </source>
</evidence>
<reference evidence="3" key="1">
    <citation type="submission" date="2021-02" db="EMBL/GenBank/DDBJ databases">
        <authorList>
            <person name="Nowell W R."/>
        </authorList>
    </citation>
    <scope>NUCLEOTIDE SEQUENCE</scope>
</reference>
<feature type="compositionally biased region" description="Pro residues" evidence="2">
    <location>
        <begin position="69"/>
        <end position="82"/>
    </location>
</feature>
<feature type="compositionally biased region" description="Basic and acidic residues" evidence="2">
    <location>
        <begin position="732"/>
        <end position="743"/>
    </location>
</feature>
<dbReference type="PANTHER" id="PTHR21616:SF2">
    <property type="entry name" value="CENTROSOME AND SPINDLE POLE-ASSOCIATED PROTEIN 1"/>
    <property type="match status" value="1"/>
</dbReference>
<feature type="region of interest" description="Disordered" evidence="2">
    <location>
        <begin position="843"/>
        <end position="878"/>
    </location>
</feature>
<dbReference type="PANTHER" id="PTHR21616">
    <property type="entry name" value="CENTROSOME SPINDLE POLE ASSOCIATED PROTEIN"/>
    <property type="match status" value="1"/>
</dbReference>
<feature type="region of interest" description="Disordered" evidence="2">
    <location>
        <begin position="197"/>
        <end position="216"/>
    </location>
</feature>
<feature type="compositionally biased region" description="Low complexity" evidence="2">
    <location>
        <begin position="695"/>
        <end position="707"/>
    </location>
</feature>
<feature type="compositionally biased region" description="Polar residues" evidence="2">
    <location>
        <begin position="318"/>
        <end position="329"/>
    </location>
</feature>
<evidence type="ECO:0000256" key="1">
    <source>
        <dbReference type="SAM" id="Coils"/>
    </source>
</evidence>
<dbReference type="InterPro" id="IPR026708">
    <property type="entry name" value="CSPP1"/>
</dbReference>
<name>A0A815D2J3_9BILA</name>
<evidence type="ECO:0000313" key="3">
    <source>
        <dbReference type="EMBL" id="CAF1292323.1"/>
    </source>
</evidence>
<feature type="compositionally biased region" description="Polar residues" evidence="2">
    <location>
        <begin position="136"/>
        <end position="148"/>
    </location>
</feature>
<keyword evidence="1" id="KW-0175">Coiled coil</keyword>
<feature type="region of interest" description="Disordered" evidence="2">
    <location>
        <begin position="940"/>
        <end position="960"/>
    </location>
</feature>
<dbReference type="Proteomes" id="UP000663829">
    <property type="component" value="Unassembled WGS sequence"/>
</dbReference>
<feature type="region of interest" description="Disordered" evidence="2">
    <location>
        <begin position="447"/>
        <end position="477"/>
    </location>
</feature>
<feature type="coiled-coil region" evidence="1">
    <location>
        <begin position="227"/>
        <end position="254"/>
    </location>
</feature>
<feature type="compositionally biased region" description="Low complexity" evidence="2">
    <location>
        <begin position="449"/>
        <end position="475"/>
    </location>
</feature>
<feature type="region of interest" description="Disordered" evidence="2">
    <location>
        <begin position="299"/>
        <end position="345"/>
    </location>
</feature>
<feature type="compositionally biased region" description="Polar residues" evidence="2">
    <location>
        <begin position="779"/>
        <end position="795"/>
    </location>
</feature>
<feature type="coiled-coil region" evidence="1">
    <location>
        <begin position="373"/>
        <end position="411"/>
    </location>
</feature>
<dbReference type="GO" id="GO:0005874">
    <property type="term" value="C:microtubule"/>
    <property type="evidence" value="ECO:0007669"/>
    <property type="project" value="InterPro"/>
</dbReference>
<dbReference type="AlphaFoldDB" id="A0A815D2J3"/>
<dbReference type="GO" id="GO:0000922">
    <property type="term" value="C:spindle pole"/>
    <property type="evidence" value="ECO:0007669"/>
    <property type="project" value="InterPro"/>
</dbReference>
<feature type="region of interest" description="Disordered" evidence="2">
    <location>
        <begin position="490"/>
        <end position="524"/>
    </location>
</feature>
<dbReference type="EMBL" id="CAJNOQ010012116">
    <property type="protein sequence ID" value="CAF1292323.1"/>
    <property type="molecule type" value="Genomic_DNA"/>
</dbReference>
<proteinExistence type="predicted"/>
<evidence type="ECO:0000256" key="2">
    <source>
        <dbReference type="SAM" id="MobiDB-lite"/>
    </source>
</evidence>
<keyword evidence="5" id="KW-1185">Reference proteome</keyword>
<organism evidence="3 5">
    <name type="scientific">Didymodactylos carnosus</name>
    <dbReference type="NCBI Taxonomy" id="1234261"/>
    <lineage>
        <taxon>Eukaryota</taxon>
        <taxon>Metazoa</taxon>
        <taxon>Spiralia</taxon>
        <taxon>Gnathifera</taxon>
        <taxon>Rotifera</taxon>
        <taxon>Eurotatoria</taxon>
        <taxon>Bdelloidea</taxon>
        <taxon>Philodinida</taxon>
        <taxon>Philodinidae</taxon>
        <taxon>Didymodactylos</taxon>
    </lineage>
</organism>
<dbReference type="GO" id="GO:0032467">
    <property type="term" value="P:positive regulation of cytokinesis"/>
    <property type="evidence" value="ECO:0007669"/>
    <property type="project" value="InterPro"/>
</dbReference>
<dbReference type="Proteomes" id="UP000681722">
    <property type="component" value="Unassembled WGS sequence"/>
</dbReference>
<feature type="compositionally biased region" description="Basic and acidic residues" evidence="2">
    <location>
        <begin position="940"/>
        <end position="957"/>
    </location>
</feature>
<dbReference type="EMBL" id="CAJOBC010033397">
    <property type="protein sequence ID" value="CAF4100446.1"/>
    <property type="molecule type" value="Genomic_DNA"/>
</dbReference>
<sequence length="1021" mass="117943">MLAASQDIDNFIERQRRQLNADRTGRSPNVNNNVNVNDRLDFKVARILDEPPPQRRGPGPQSAPISYQQPPPQPLSLPPLPPTEQSFEPFSRRSSGDQNDITFFQRFGTYDERRSQLKQDLKREYNDFLRSKKSKSTSQLNHDTQNEYTAPHDNRRRVQFNQRTTRRTNNNGKEVVAPWEKDERSKTIKAVQSMNDLSAYESNSSGKRSNLRNTTMDYSVSTDEQYIRDRESYVLELQSQIRELEARKQQLESGMRSGSGSSGHAEDLSALNTLLAQRLSQRNAIDSDLARILNRPAISSSPSLGEMRISPRGGAGQQIRSQYSNNNRDQQQQQQQQYTQRPYENRSNRNQIQHYDNNDNQNGGFQIGREADKDAEQANKKRYQQELQQQMREAQMRKMKEKADKDEYDRKLEADIQTYNYFGRGGGGAPMRDKDGNVVANLADLNTKPPQMSSRQPPSSQQYQHPQPPSQQYQHQQDDKIYQIGTSSIHDAPYYNGEQVGQNSVRPESPNYARGGNGIFGNAKTDAQKVQEEKYKQDLKRQIEDKRQRAIDEKNKVKAEEEKEIGRLQAQQQKIQEEYEAELVKKKDKEAQAARAQEQLHDQLERQKQEDNLMKRRSDLKKRRDNPQSQDNNENENNEHNGGIDQDHNNQESNFDNNHHQQRTSSPPVPALMKQGTGGTKKTLKNERRPSIEQLDLNNNDMNENMNGGDGSVGNRQTYRKPPTSRQPGTSQKREQTLHDILEKSFITDITPKRKPPQTTRQRQRSNSNGGITTGMPMRTNSNISLRSDGSSSEVLNRLENMKRQLKDKEERLRLHVERNHNEQSTTNSGLLSDIDELDAKSHKKTTYIPPDTRKKSPFLTGPTRVRRGSPQLGDGKSNKFFNVFHEDEEFKPQYFRDDSILLPGSNYRTNDEYASSSKRVDFADGMFPTSLEDAIDRRQVRRRQADPPRHYDRDDPSSMASLELNRIAEQNEQRLKKLRDLESDDTSMLDSNEVLERFIQKQKLQRRPSEVTLQDDAWLK</sequence>
<gene>
    <name evidence="3" type="ORF">GPM918_LOCUS28101</name>
    <name evidence="4" type="ORF">SRO942_LOCUS28558</name>
</gene>
<feature type="region of interest" description="Disordered" evidence="2">
    <location>
        <begin position="49"/>
        <end position="107"/>
    </location>
</feature>